<dbReference type="AlphaFoldDB" id="A0A5J4YTI3"/>
<dbReference type="PROSITE" id="PS50994">
    <property type="entry name" value="INTEGRASE"/>
    <property type="match status" value="1"/>
</dbReference>
<accession>A0A5J4YTI3</accession>
<evidence type="ECO:0000313" key="3">
    <source>
        <dbReference type="Proteomes" id="UP000324585"/>
    </source>
</evidence>
<sequence>MWALLQSNAARIMRSHSAINVSWRKSFWGICVDTGAVKSFCSLPQWLEFCRVVNQSTTLRSAKFYSHSLDIGLLHSLGSGTARLPITSDLILTFDVDVLDTRRQTDPNWPPMVLGLEDLDAARCYVNNLDNSLVFERVRYRLVRRLRRLFLVPDFEHVSNVLLTYAELRKIHRKFAHASADRLAHIFDVADAPLSNDDINSLRELTKSCHICQRFARAPRHFQLSASVDVVFNHTVVMDHFSLLQSSTQRQRAVMHIICESTRFQVGQWMPEDCTARALWEMFTLCWATAYTGYPHIIKVDAGSTHGSAEFKSLASAYSVHVAVQPIEGHHSIGRVERAHGIIRDMYDKIVEADVDADDDEALSQCFFIANSFPSHSSIPPCLMVFGTLPRLLIASVESVPSQAQRIRAILIARRSFEEYIAKSYLNTALRRRHQAATPSDDLYPQPGAFVLVARESTKRGRKYTRYEGPCLCSSVSGNSVGICMPPTGSVRHYHVNHVRRYISDDHISTSALLTRPVTAAEFRSNTALREQFYNSDIEELKWLYSRGVFERADKIAKCAIILPASMVRVFKNAETANPIPKSRLVALGNLDPDKKNIVVESPMLSMWGFRVILSIAANRGWQLFTIDAKKAYVQSSSALRRPIFLVLRSPLSNLFATAISSPCSGSRIYLKLLKPLYGLTEAGTYWWFTIHDALCTLHLSVSPLDMCFFYSSFGLVGVLSDNLIYCGTDQFVHDLQQVLEAFVMSAVESPPMNFNGCVVLSNPIRISSTAFVDSLLSCDLTTLPLPQVRGKFRWLASLSRPDLYTAVPDKVDNAGWLSTIRRKLMDTRNFALPFIPLTNSLELCAYADAAFSVDDTLRSRLGWTIFLRDATGLAHFLQARSFKSARVVRSVLAAEIYALSDCLDFVLALRDSLLPIYNVLIPIRLFTDSQSIFDTVHRCRTIQEKRLMIDVTILRDAVRENTVTDLSHIRAPDNIADSLTKQGTRESISQRNPCKFMVKTPTIFAQVLSATVPWHTTDDSDDLSPIAGTVSDMRPSDPARKPILALRSPSRNAFSVANRSAFSCGGLSSGTRCVGVLEISFSQSVLIEMNLLLFSWDILEYTLQTGHPERHGYGKCILIVRIKLQGPYDKSFDVVVIQDLEAHDGEIDKSERICKCKRLDPVLHQTLLSNNSVRLLDTAKITGRVTAFKDIRMKNSRWYYV</sequence>
<evidence type="ECO:0000313" key="2">
    <source>
        <dbReference type="EMBL" id="KAA8494240.1"/>
    </source>
</evidence>
<dbReference type="InterPro" id="IPR036397">
    <property type="entry name" value="RNaseH_sf"/>
</dbReference>
<gene>
    <name evidence="2" type="ORF">FVE85_4215</name>
</gene>
<protein>
    <submittedName>
        <fullName evidence="2">Copia protein</fullName>
    </submittedName>
</protein>
<dbReference type="GO" id="GO:0015074">
    <property type="term" value="P:DNA integration"/>
    <property type="evidence" value="ECO:0007669"/>
    <property type="project" value="InterPro"/>
</dbReference>
<evidence type="ECO:0000259" key="1">
    <source>
        <dbReference type="PROSITE" id="PS50994"/>
    </source>
</evidence>
<proteinExistence type="predicted"/>
<dbReference type="InterPro" id="IPR013103">
    <property type="entry name" value="RVT_2"/>
</dbReference>
<organism evidence="2 3">
    <name type="scientific">Porphyridium purpureum</name>
    <name type="common">Red alga</name>
    <name type="synonym">Porphyridium cruentum</name>
    <dbReference type="NCBI Taxonomy" id="35688"/>
    <lineage>
        <taxon>Eukaryota</taxon>
        <taxon>Rhodophyta</taxon>
        <taxon>Bangiophyceae</taxon>
        <taxon>Porphyridiales</taxon>
        <taxon>Porphyridiaceae</taxon>
        <taxon>Porphyridium</taxon>
    </lineage>
</organism>
<comment type="caution">
    <text evidence="2">The sequence shown here is derived from an EMBL/GenBank/DDBJ whole genome shotgun (WGS) entry which is preliminary data.</text>
</comment>
<dbReference type="GO" id="GO:0003676">
    <property type="term" value="F:nucleic acid binding"/>
    <property type="evidence" value="ECO:0007669"/>
    <property type="project" value="InterPro"/>
</dbReference>
<dbReference type="InterPro" id="IPR001584">
    <property type="entry name" value="Integrase_cat-core"/>
</dbReference>
<dbReference type="Proteomes" id="UP000324585">
    <property type="component" value="Unassembled WGS sequence"/>
</dbReference>
<reference evidence="3" key="1">
    <citation type="journal article" date="2019" name="Nat. Commun.">
        <title>Expansion of phycobilisome linker gene families in mesophilic red algae.</title>
        <authorList>
            <person name="Lee J."/>
            <person name="Kim D."/>
            <person name="Bhattacharya D."/>
            <person name="Yoon H.S."/>
        </authorList>
    </citation>
    <scope>NUCLEOTIDE SEQUENCE [LARGE SCALE GENOMIC DNA]</scope>
    <source>
        <strain evidence="3">CCMP 1328</strain>
    </source>
</reference>
<feature type="domain" description="Integrase catalytic" evidence="1">
    <location>
        <begin position="215"/>
        <end position="398"/>
    </location>
</feature>
<dbReference type="EMBL" id="VRMN01000005">
    <property type="protein sequence ID" value="KAA8494240.1"/>
    <property type="molecule type" value="Genomic_DNA"/>
</dbReference>
<name>A0A5J4YTI3_PORPP</name>
<dbReference type="Pfam" id="PF07727">
    <property type="entry name" value="RVT_2"/>
    <property type="match status" value="1"/>
</dbReference>
<dbReference type="SUPFAM" id="SSF53098">
    <property type="entry name" value="Ribonuclease H-like"/>
    <property type="match status" value="1"/>
</dbReference>
<dbReference type="Gene3D" id="3.30.420.10">
    <property type="entry name" value="Ribonuclease H-like superfamily/Ribonuclease H"/>
    <property type="match status" value="1"/>
</dbReference>
<dbReference type="InterPro" id="IPR012337">
    <property type="entry name" value="RNaseH-like_sf"/>
</dbReference>
<keyword evidence="3" id="KW-1185">Reference proteome</keyword>